<dbReference type="Proteomes" id="UP000230551">
    <property type="component" value="Unassembled WGS sequence"/>
</dbReference>
<organism evidence="2 3">
    <name type="scientific">Mycolicibacterium brumae</name>
    <dbReference type="NCBI Taxonomy" id="85968"/>
    <lineage>
        <taxon>Bacteria</taxon>
        <taxon>Bacillati</taxon>
        <taxon>Actinomycetota</taxon>
        <taxon>Actinomycetes</taxon>
        <taxon>Mycobacteriales</taxon>
        <taxon>Mycobacteriaceae</taxon>
        <taxon>Mycolicibacterium</taxon>
    </lineage>
</organism>
<dbReference type="EMBL" id="PDCN02000003">
    <property type="protein sequence ID" value="PIB76793.1"/>
    <property type="molecule type" value="Genomic_DNA"/>
</dbReference>
<keyword evidence="3" id="KW-1185">Reference proteome</keyword>
<evidence type="ECO:0000256" key="1">
    <source>
        <dbReference type="SAM" id="Phobius"/>
    </source>
</evidence>
<keyword evidence="1" id="KW-0812">Transmembrane</keyword>
<evidence type="ECO:0000313" key="3">
    <source>
        <dbReference type="Proteomes" id="UP000230551"/>
    </source>
</evidence>
<feature type="transmembrane region" description="Helical" evidence="1">
    <location>
        <begin position="81"/>
        <end position="104"/>
    </location>
</feature>
<dbReference type="RefSeq" id="WP_090589238.1">
    <property type="nucleotide sequence ID" value="NZ_CP104302.1"/>
</dbReference>
<accession>A0A2G5PFI0</accession>
<protein>
    <submittedName>
        <fullName evidence="2">Uncharacterized protein</fullName>
    </submittedName>
</protein>
<reference evidence="2 3" key="1">
    <citation type="journal article" date="2017" name="Infect. Genet. Evol.">
        <title>The new phylogeny of the genus Mycobacterium: The old and the news.</title>
        <authorList>
            <person name="Tortoli E."/>
            <person name="Fedrizzi T."/>
            <person name="Meehan C.J."/>
            <person name="Trovato A."/>
            <person name="Grottola A."/>
            <person name="Giacobazzi E."/>
            <person name="Serpini G.F."/>
            <person name="Tagliazucchi S."/>
            <person name="Fabio A."/>
            <person name="Bettua C."/>
            <person name="Bertorelli R."/>
            <person name="Frascaro F."/>
            <person name="De Sanctis V."/>
            <person name="Pecorari M."/>
            <person name="Jousson O."/>
            <person name="Segata N."/>
            <person name="Cirillo D.M."/>
        </authorList>
    </citation>
    <scope>NUCLEOTIDE SEQUENCE [LARGE SCALE GENOMIC DNA]</scope>
    <source>
        <strain evidence="2 3">CIP1034565</strain>
    </source>
</reference>
<keyword evidence="1" id="KW-1133">Transmembrane helix</keyword>
<dbReference type="AlphaFoldDB" id="A0A2G5PFI0"/>
<name>A0A2G5PFI0_9MYCO</name>
<evidence type="ECO:0000313" key="2">
    <source>
        <dbReference type="EMBL" id="PIB76793.1"/>
    </source>
</evidence>
<gene>
    <name evidence="2" type="ORF">CQY22_003855</name>
</gene>
<comment type="caution">
    <text evidence="2">The sequence shown here is derived from an EMBL/GenBank/DDBJ whole genome shotgun (WGS) entry which is preliminary data.</text>
</comment>
<feature type="transmembrane region" description="Helical" evidence="1">
    <location>
        <begin position="52"/>
        <end position="69"/>
    </location>
</feature>
<feature type="transmembrane region" description="Helical" evidence="1">
    <location>
        <begin position="26"/>
        <end position="46"/>
    </location>
</feature>
<proteinExistence type="predicted"/>
<dbReference type="STRING" id="85968.GCA_900073015_02403"/>
<dbReference type="OrthoDB" id="4762111at2"/>
<keyword evidence="1" id="KW-0472">Membrane</keyword>
<feature type="transmembrane region" description="Helical" evidence="1">
    <location>
        <begin position="110"/>
        <end position="132"/>
    </location>
</feature>
<sequence length="136" mass="14029">MTAHLDTRAEADSDSTLVRGAMRLDAILVGALGIPFVAVSGMLADWTGIPRPWVLGIGVFFLAYGVVVYKLAAAEQVKPGALATIAANELCTVAAIAVVALGVWPLTGLGIAALLFSAAYTAVFAIAQYLGVRRLA</sequence>